<dbReference type="PATRIC" id="fig|231023.4.peg.750"/>
<dbReference type="Proteomes" id="UP000005268">
    <property type="component" value="Chromosome"/>
</dbReference>
<name>I3UQ54_PSEPU</name>
<protein>
    <submittedName>
        <fullName evidence="1">Uncharacterized protein</fullName>
    </submittedName>
</protein>
<reference evidence="1 2" key="1">
    <citation type="journal article" date="2012" name="J. Bacteriol.">
        <title>Complete Genome Sequence of the Naphthalene-Degrading Pseudomonas putida Strain ND6.</title>
        <authorList>
            <person name="Li S."/>
            <person name="Zhao H."/>
            <person name="Li Y."/>
            <person name="Niu S."/>
            <person name="Cai B."/>
        </authorList>
    </citation>
    <scope>NUCLEOTIDE SEQUENCE [LARGE SCALE GENOMIC DNA]</scope>
    <source>
        <strain evidence="1 2">ND6</strain>
    </source>
</reference>
<evidence type="ECO:0000313" key="2">
    <source>
        <dbReference type="Proteomes" id="UP000005268"/>
    </source>
</evidence>
<accession>I3UQ54</accession>
<organism evidence="1 2">
    <name type="scientific">Pseudomonas putida ND6</name>
    <dbReference type="NCBI Taxonomy" id="231023"/>
    <lineage>
        <taxon>Bacteria</taxon>
        <taxon>Pseudomonadati</taxon>
        <taxon>Pseudomonadota</taxon>
        <taxon>Gammaproteobacteria</taxon>
        <taxon>Pseudomonadales</taxon>
        <taxon>Pseudomonadaceae</taxon>
        <taxon>Pseudomonas</taxon>
    </lineage>
</organism>
<dbReference type="HOGENOM" id="CLU_2466658_0_0_6"/>
<proteinExistence type="predicted"/>
<sequence>MDQRVHSAVHVFHEIGRPAEKGTRTVQEPASLHRIGASPYPVQVSGVKPAWFFLGFVVDWVKVYRYPLRGRPESAQNRLQALRNVAKT</sequence>
<dbReference type="KEGG" id="ppi:YSA_01566"/>
<dbReference type="AlphaFoldDB" id="I3UQ54"/>
<evidence type="ECO:0000313" key="1">
    <source>
        <dbReference type="EMBL" id="AFK67625.1"/>
    </source>
</evidence>
<gene>
    <name evidence="1" type="ORF">YSA_01566</name>
</gene>
<dbReference type="EMBL" id="CP003588">
    <property type="protein sequence ID" value="AFK67625.1"/>
    <property type="molecule type" value="Genomic_DNA"/>
</dbReference>